<reference evidence="1 2" key="1">
    <citation type="submission" date="2024-04" db="EMBL/GenBank/DDBJ databases">
        <title>draft genome sequnece of Paenibacillus filicis.</title>
        <authorList>
            <person name="Kim D.-U."/>
        </authorList>
    </citation>
    <scope>NUCLEOTIDE SEQUENCE [LARGE SCALE GENOMIC DNA]</scope>
    <source>
        <strain evidence="1 2">KACC14197</strain>
    </source>
</reference>
<evidence type="ECO:0000313" key="2">
    <source>
        <dbReference type="Proteomes" id="UP001469365"/>
    </source>
</evidence>
<evidence type="ECO:0000313" key="1">
    <source>
        <dbReference type="EMBL" id="MEK8126802.1"/>
    </source>
</evidence>
<organism evidence="1 2">
    <name type="scientific">Paenibacillus filicis</name>
    <dbReference type="NCBI Taxonomy" id="669464"/>
    <lineage>
        <taxon>Bacteria</taxon>
        <taxon>Bacillati</taxon>
        <taxon>Bacillota</taxon>
        <taxon>Bacilli</taxon>
        <taxon>Bacillales</taxon>
        <taxon>Paenibacillaceae</taxon>
        <taxon>Paenibacillus</taxon>
    </lineage>
</organism>
<proteinExistence type="predicted"/>
<name>A0ABU9DD74_9BACL</name>
<dbReference type="SUPFAM" id="SSF56059">
    <property type="entry name" value="Glutathione synthetase ATP-binding domain-like"/>
    <property type="match status" value="1"/>
</dbReference>
<dbReference type="Proteomes" id="UP001469365">
    <property type="component" value="Unassembled WGS sequence"/>
</dbReference>
<dbReference type="InterPro" id="IPR026838">
    <property type="entry name" value="YheC/D"/>
</dbReference>
<comment type="caution">
    <text evidence="1">The sequence shown here is derived from an EMBL/GenBank/DDBJ whole genome shotgun (WGS) entry which is preliminary data.</text>
</comment>
<keyword evidence="2" id="KW-1185">Reference proteome</keyword>
<dbReference type="Pfam" id="PF14398">
    <property type="entry name" value="ATPgrasp_YheCD"/>
    <property type="match status" value="1"/>
</dbReference>
<dbReference type="EMBL" id="JBBPCC010000001">
    <property type="protein sequence ID" value="MEK8126802.1"/>
    <property type="molecule type" value="Genomic_DNA"/>
</dbReference>
<gene>
    <name evidence="1" type="ORF">WMW72_02665</name>
</gene>
<sequence length="395" mass="43995">MSTAGPYADNARSLGILTTSIEHDPPFENRGFYRRLSMLGRKLNLRVFVFMPESIDWQQSCTSGFQYDPGSRSWIRRSFALPPLVYDRCFFSTRRQHAAYRQMLAELHRHSGIKLLGHGLKGKWDVHRLLEADGRFARYLPQTELLRSMRTLVDWLGQHGEAVLKPLGGSQGRGVLHVRREPPGAEPRFTVRGRDARNHSIARSFTDAAALLGWLRRLIGRRSYLVQRYLTLHTGSGDAFDVRALVQKNGTGRWQLTGLAVRRGQGGSLTSNLHGGGSVEAAEPWLIREFGLERTEAILEELRRLCAEVPYALEAGHGRLAELGLDFGIDTGGHIWILEANSKPGRSIFTYLHDDQAQVAALSAPLRYADYLLRPAGRATPAAGPQTPRKAGTGG</sequence>
<dbReference type="RefSeq" id="WP_341413849.1">
    <property type="nucleotide sequence ID" value="NZ_JBBPCC010000001.1"/>
</dbReference>
<dbReference type="Gene3D" id="3.30.470.20">
    <property type="entry name" value="ATP-grasp fold, B domain"/>
    <property type="match status" value="1"/>
</dbReference>
<protein>
    <submittedName>
        <fullName evidence="1">YheC/YheD family protein</fullName>
    </submittedName>
</protein>
<accession>A0ABU9DD74</accession>